<dbReference type="InterPro" id="IPR013098">
    <property type="entry name" value="Ig_I-set"/>
</dbReference>
<evidence type="ECO:0000259" key="2">
    <source>
        <dbReference type="PROSITE" id="PS50835"/>
    </source>
</evidence>
<protein>
    <recommendedName>
        <fullName evidence="2">Ig-like domain-containing protein</fullName>
    </recommendedName>
</protein>
<dbReference type="OrthoDB" id="6138780at2759"/>
<dbReference type="InterPro" id="IPR013783">
    <property type="entry name" value="Ig-like_fold"/>
</dbReference>
<dbReference type="GO" id="GO:0030424">
    <property type="term" value="C:axon"/>
    <property type="evidence" value="ECO:0007669"/>
    <property type="project" value="TreeGrafter"/>
</dbReference>
<dbReference type="GO" id="GO:0098632">
    <property type="term" value="F:cell-cell adhesion mediator activity"/>
    <property type="evidence" value="ECO:0007669"/>
    <property type="project" value="TreeGrafter"/>
</dbReference>
<dbReference type="Pfam" id="PF07679">
    <property type="entry name" value="I-set"/>
    <property type="match status" value="1"/>
</dbReference>
<dbReference type="GO" id="GO:0007156">
    <property type="term" value="P:homophilic cell adhesion via plasma membrane adhesion molecules"/>
    <property type="evidence" value="ECO:0007669"/>
    <property type="project" value="TreeGrafter"/>
</dbReference>
<evidence type="ECO:0000256" key="1">
    <source>
        <dbReference type="ARBA" id="ARBA00023319"/>
    </source>
</evidence>
<keyword evidence="4" id="KW-1185">Reference proteome</keyword>
<feature type="domain" description="Ig-like" evidence="2">
    <location>
        <begin position="44"/>
        <end position="132"/>
    </location>
</feature>
<accession>A0A8B6DY25</accession>
<dbReference type="EMBL" id="UYJE01004299">
    <property type="protein sequence ID" value="VDI26910.1"/>
    <property type="molecule type" value="Genomic_DNA"/>
</dbReference>
<evidence type="ECO:0000313" key="4">
    <source>
        <dbReference type="Proteomes" id="UP000596742"/>
    </source>
</evidence>
<dbReference type="SMART" id="SM00409">
    <property type="entry name" value="IG"/>
    <property type="match status" value="1"/>
</dbReference>
<comment type="caution">
    <text evidence="3">The sequence shown here is derived from an EMBL/GenBank/DDBJ whole genome shotgun (WGS) entry which is preliminary data.</text>
</comment>
<dbReference type="Proteomes" id="UP000596742">
    <property type="component" value="Unassembled WGS sequence"/>
</dbReference>
<dbReference type="GO" id="GO:0070593">
    <property type="term" value="P:dendrite self-avoidance"/>
    <property type="evidence" value="ECO:0007669"/>
    <property type="project" value="TreeGrafter"/>
</dbReference>
<dbReference type="PROSITE" id="PS50835">
    <property type="entry name" value="IG_LIKE"/>
    <property type="match status" value="1"/>
</dbReference>
<dbReference type="InterPro" id="IPR003599">
    <property type="entry name" value="Ig_sub"/>
</dbReference>
<dbReference type="GO" id="GO:0005886">
    <property type="term" value="C:plasma membrane"/>
    <property type="evidence" value="ECO:0007669"/>
    <property type="project" value="TreeGrafter"/>
</dbReference>
<dbReference type="InterPro" id="IPR003598">
    <property type="entry name" value="Ig_sub2"/>
</dbReference>
<organism evidence="3 4">
    <name type="scientific">Mytilus galloprovincialis</name>
    <name type="common">Mediterranean mussel</name>
    <dbReference type="NCBI Taxonomy" id="29158"/>
    <lineage>
        <taxon>Eukaryota</taxon>
        <taxon>Metazoa</taxon>
        <taxon>Spiralia</taxon>
        <taxon>Lophotrochozoa</taxon>
        <taxon>Mollusca</taxon>
        <taxon>Bivalvia</taxon>
        <taxon>Autobranchia</taxon>
        <taxon>Pteriomorphia</taxon>
        <taxon>Mytilida</taxon>
        <taxon>Mytiloidea</taxon>
        <taxon>Mytilidae</taxon>
        <taxon>Mytilinae</taxon>
        <taxon>Mytilus</taxon>
    </lineage>
</organism>
<dbReference type="PANTHER" id="PTHR10075">
    <property type="entry name" value="BASIGIN RELATED"/>
    <property type="match status" value="1"/>
</dbReference>
<dbReference type="SUPFAM" id="SSF48726">
    <property type="entry name" value="Immunoglobulin"/>
    <property type="match status" value="1"/>
</dbReference>
<dbReference type="SMART" id="SM00408">
    <property type="entry name" value="IGc2"/>
    <property type="match status" value="1"/>
</dbReference>
<keyword evidence="1" id="KW-0393">Immunoglobulin domain</keyword>
<dbReference type="PANTHER" id="PTHR10075:SF100">
    <property type="entry name" value="FASCICLIN-2"/>
    <property type="match status" value="1"/>
</dbReference>
<dbReference type="InterPro" id="IPR036179">
    <property type="entry name" value="Ig-like_dom_sf"/>
</dbReference>
<dbReference type="AlphaFoldDB" id="A0A8B6DY25"/>
<name>A0A8B6DY25_MYTGA</name>
<gene>
    <name evidence="3" type="ORF">MGAL_10B043715</name>
</gene>
<dbReference type="GO" id="GO:0007411">
    <property type="term" value="P:axon guidance"/>
    <property type="evidence" value="ECO:0007669"/>
    <property type="project" value="TreeGrafter"/>
</dbReference>
<evidence type="ECO:0000313" key="3">
    <source>
        <dbReference type="EMBL" id="VDI26910.1"/>
    </source>
</evidence>
<dbReference type="InterPro" id="IPR007110">
    <property type="entry name" value="Ig-like_dom"/>
</dbReference>
<proteinExistence type="predicted"/>
<reference evidence="3" key="1">
    <citation type="submission" date="2018-11" db="EMBL/GenBank/DDBJ databases">
        <authorList>
            <person name="Alioto T."/>
            <person name="Alioto T."/>
        </authorList>
    </citation>
    <scope>NUCLEOTIDE SEQUENCE</scope>
</reference>
<sequence length="153" mass="16769">MTCNRACIVLSPDKSTCMYNGGSGHHYLEQSRTEANIVYYIDKPWEQRPVDVSAAIGNTATLTCKVSGDPGFVTWNKNGNTLVAGTSVITSDTRITVPIVSNLQITNVRKGDDGYYTCNVQNIQPDSQKTVTIHLTVLGLYLPISITNGKQWK</sequence>
<dbReference type="Gene3D" id="2.60.40.10">
    <property type="entry name" value="Immunoglobulins"/>
    <property type="match status" value="1"/>
</dbReference>